<evidence type="ECO:0000313" key="3">
    <source>
        <dbReference type="Proteomes" id="UP000838763"/>
    </source>
</evidence>
<feature type="compositionally biased region" description="Basic and acidic residues" evidence="1">
    <location>
        <begin position="89"/>
        <end position="99"/>
    </location>
</feature>
<reference evidence="2" key="1">
    <citation type="submission" date="2022-11" db="EMBL/GenBank/DDBJ databases">
        <authorList>
            <person name="Scott C."/>
            <person name="Bruce N."/>
        </authorList>
    </citation>
    <scope>NUCLEOTIDE SEQUENCE</scope>
</reference>
<dbReference type="Pfam" id="PF21730">
    <property type="entry name" value="Vma22_CCDC115"/>
    <property type="match status" value="1"/>
</dbReference>
<dbReference type="EMBL" id="CALLCH030000017">
    <property type="protein sequence ID" value="CAI4217996.1"/>
    <property type="molecule type" value="Genomic_DNA"/>
</dbReference>
<organism evidence="2 3">
    <name type="scientific">Parascedosporium putredinis</name>
    <dbReference type="NCBI Taxonomy" id="1442378"/>
    <lineage>
        <taxon>Eukaryota</taxon>
        <taxon>Fungi</taxon>
        <taxon>Dikarya</taxon>
        <taxon>Ascomycota</taxon>
        <taxon>Pezizomycotina</taxon>
        <taxon>Sordariomycetes</taxon>
        <taxon>Hypocreomycetidae</taxon>
        <taxon>Microascales</taxon>
        <taxon>Microascaceae</taxon>
        <taxon>Parascedosporium</taxon>
    </lineage>
</organism>
<dbReference type="InterPro" id="IPR040357">
    <property type="entry name" value="Vma22/CCDC115"/>
</dbReference>
<dbReference type="AlphaFoldDB" id="A0A9P1H9G1"/>
<dbReference type="GO" id="GO:0070072">
    <property type="term" value="P:vacuolar proton-transporting V-type ATPase complex assembly"/>
    <property type="evidence" value="ECO:0007669"/>
    <property type="project" value="InterPro"/>
</dbReference>
<evidence type="ECO:0000256" key="1">
    <source>
        <dbReference type="SAM" id="MobiDB-lite"/>
    </source>
</evidence>
<proteinExistence type="predicted"/>
<gene>
    <name evidence="2" type="ORF">PPNO1_LOCUS7592</name>
</gene>
<dbReference type="OrthoDB" id="408631at2759"/>
<comment type="caution">
    <text evidence="2">The sequence shown here is derived from an EMBL/GenBank/DDBJ whole genome shotgun (WGS) entry which is preliminary data.</text>
</comment>
<keyword evidence="3" id="KW-1185">Reference proteome</keyword>
<protein>
    <submittedName>
        <fullName evidence="2">Uncharacterized protein</fullName>
    </submittedName>
</protein>
<evidence type="ECO:0000313" key="2">
    <source>
        <dbReference type="EMBL" id="CAI4217996.1"/>
    </source>
</evidence>
<name>A0A9P1H9G1_9PEZI</name>
<accession>A0A9P1H9G1</accession>
<feature type="region of interest" description="Disordered" evidence="1">
    <location>
        <begin position="42"/>
        <end position="99"/>
    </location>
</feature>
<sequence length="99" mass="10651">MYQNIARANFSAERGIRYGQDFYDQRMQAMRRVMVDANANANANAGEGKGEGKGANVPIFSVSGENRSVLEQGGTNQSHGAPENSAEDGGDRPDLETKT</sequence>
<dbReference type="Proteomes" id="UP000838763">
    <property type="component" value="Unassembled WGS sequence"/>
</dbReference>